<dbReference type="GO" id="GO:0072546">
    <property type="term" value="C:EMC complex"/>
    <property type="evidence" value="ECO:0007669"/>
    <property type="project" value="TreeGrafter"/>
</dbReference>
<dbReference type="Pfam" id="PF09430">
    <property type="entry name" value="EMC7_beta-sandw"/>
    <property type="match status" value="1"/>
</dbReference>
<dbReference type="RefSeq" id="XP_003057768.1">
    <property type="nucleotide sequence ID" value="XM_003057722.1"/>
</dbReference>
<name>C1MQI9_MICPC</name>
<feature type="transmembrane region" description="Helical" evidence="7">
    <location>
        <begin position="74"/>
        <end position="94"/>
    </location>
</feature>
<evidence type="ECO:0000256" key="3">
    <source>
        <dbReference type="ARBA" id="ARBA00022729"/>
    </source>
</evidence>
<keyword evidence="3" id="KW-0732">Signal</keyword>
<dbReference type="PANTHER" id="PTHR13605">
    <property type="entry name" value="ER MEMBRANE PROTEIN COMPLEX SUBUNIT 7"/>
    <property type="match status" value="1"/>
</dbReference>
<evidence type="ECO:0000313" key="10">
    <source>
        <dbReference type="Proteomes" id="UP000001876"/>
    </source>
</evidence>
<dbReference type="AlphaFoldDB" id="C1MQI9"/>
<organism evidence="10">
    <name type="scientific">Micromonas pusilla (strain CCMP1545)</name>
    <name type="common">Picoplanktonic green alga</name>
    <dbReference type="NCBI Taxonomy" id="564608"/>
    <lineage>
        <taxon>Eukaryota</taxon>
        <taxon>Viridiplantae</taxon>
        <taxon>Chlorophyta</taxon>
        <taxon>Mamiellophyceae</taxon>
        <taxon>Mamiellales</taxon>
        <taxon>Mamiellaceae</taxon>
        <taxon>Micromonas</taxon>
    </lineage>
</organism>
<keyword evidence="2 7" id="KW-0812">Transmembrane</keyword>
<dbReference type="KEGG" id="mpp:MICPUCDRAFT_57308"/>
<dbReference type="eggNOG" id="KOG3306">
    <property type="taxonomic scope" value="Eukaryota"/>
</dbReference>
<dbReference type="InterPro" id="IPR019008">
    <property type="entry name" value="Beta_sandwich_EMC7"/>
</dbReference>
<evidence type="ECO:0000256" key="7">
    <source>
        <dbReference type="SAM" id="Phobius"/>
    </source>
</evidence>
<sequence>MYLVDASRALNDESIASPNASPPPPLRTTRRSDTCYRYFARRVVVLRRAAPREGSLTAPASVAHARRDVLMTSIFRALAIATILLGCVGSVAAVGELKAVDYGEVVAAQHFNIDGIVTVKKMPGVKTSDVKVTLTINGAQKIATRIKPTGEFTLLDVPPGYHHLETFALGYTFPPLRLRITSDGGRECHFAEDVDEAVHVNPLVLSPVSVAEYFEPRGGLSVGALMKNPMFLMVAFTVVMAFYMPKMMESMDPEALKEMQEQMGNPPSLADMFGGGNAGASEKGTTGAERRAAAAAKS</sequence>
<evidence type="ECO:0000256" key="6">
    <source>
        <dbReference type="SAM" id="MobiDB-lite"/>
    </source>
</evidence>
<evidence type="ECO:0000256" key="4">
    <source>
        <dbReference type="ARBA" id="ARBA00022989"/>
    </source>
</evidence>
<dbReference type="Proteomes" id="UP000001876">
    <property type="component" value="Unassembled WGS sequence"/>
</dbReference>
<keyword evidence="4 7" id="KW-1133">Transmembrane helix</keyword>
<dbReference type="OMA" id="GRECHFA"/>
<feature type="region of interest" description="Disordered" evidence="6">
    <location>
        <begin position="258"/>
        <end position="298"/>
    </location>
</feature>
<feature type="domain" description="ER membrane protein complex subunit 7 beta-sandwich" evidence="8">
    <location>
        <begin position="125"/>
        <end position="233"/>
    </location>
</feature>
<feature type="transmembrane region" description="Helical" evidence="7">
    <location>
        <begin position="224"/>
        <end position="243"/>
    </location>
</feature>
<protein>
    <submittedName>
        <fullName evidence="9">Predicted protein</fullName>
    </submittedName>
</protein>
<reference evidence="9 10" key="1">
    <citation type="journal article" date="2009" name="Science">
        <title>Green evolution and dynamic adaptations revealed by genomes of the marine picoeukaryotes Micromonas.</title>
        <authorList>
            <person name="Worden A.Z."/>
            <person name="Lee J.H."/>
            <person name="Mock T."/>
            <person name="Rouze P."/>
            <person name="Simmons M.P."/>
            <person name="Aerts A.L."/>
            <person name="Allen A.E."/>
            <person name="Cuvelier M.L."/>
            <person name="Derelle E."/>
            <person name="Everett M.V."/>
            <person name="Foulon E."/>
            <person name="Grimwood J."/>
            <person name="Gundlach H."/>
            <person name="Henrissat B."/>
            <person name="Napoli C."/>
            <person name="McDonald S.M."/>
            <person name="Parker M.S."/>
            <person name="Rombauts S."/>
            <person name="Salamov A."/>
            <person name="Von Dassow P."/>
            <person name="Badger J.H."/>
            <person name="Coutinho P.M."/>
            <person name="Demir E."/>
            <person name="Dubchak I."/>
            <person name="Gentemann C."/>
            <person name="Eikrem W."/>
            <person name="Gready J.E."/>
            <person name="John U."/>
            <person name="Lanier W."/>
            <person name="Lindquist E.A."/>
            <person name="Lucas S."/>
            <person name="Mayer K.F."/>
            <person name="Moreau H."/>
            <person name="Not F."/>
            <person name="Otillar R."/>
            <person name="Panaud O."/>
            <person name="Pangilinan J."/>
            <person name="Paulsen I."/>
            <person name="Piegu B."/>
            <person name="Poliakov A."/>
            <person name="Robbens S."/>
            <person name="Schmutz J."/>
            <person name="Toulza E."/>
            <person name="Wyss T."/>
            <person name="Zelensky A."/>
            <person name="Zhou K."/>
            <person name="Armbrust E.V."/>
            <person name="Bhattacharya D."/>
            <person name="Goodenough U.W."/>
            <person name="Van de Peer Y."/>
            <person name="Grigoriev I.V."/>
        </authorList>
    </citation>
    <scope>NUCLEOTIDE SEQUENCE [LARGE SCALE GENOMIC DNA]</scope>
    <source>
        <strain evidence="9 10">CCMP1545</strain>
    </source>
</reference>
<dbReference type="OrthoDB" id="27095at2759"/>
<evidence type="ECO:0000256" key="1">
    <source>
        <dbReference type="ARBA" id="ARBA00004167"/>
    </source>
</evidence>
<keyword evidence="5 7" id="KW-0472">Membrane</keyword>
<dbReference type="STRING" id="564608.C1MQI9"/>
<comment type="subcellular location">
    <subcellularLocation>
        <location evidence="1">Membrane</location>
        <topology evidence="1">Single-pass membrane protein</topology>
    </subcellularLocation>
</comment>
<evidence type="ECO:0000259" key="8">
    <source>
        <dbReference type="Pfam" id="PF09430"/>
    </source>
</evidence>
<evidence type="ECO:0000256" key="2">
    <source>
        <dbReference type="ARBA" id="ARBA00022692"/>
    </source>
</evidence>
<dbReference type="InterPro" id="IPR039163">
    <property type="entry name" value="EMC7"/>
</dbReference>
<evidence type="ECO:0000256" key="5">
    <source>
        <dbReference type="ARBA" id="ARBA00023136"/>
    </source>
</evidence>
<dbReference type="PANTHER" id="PTHR13605:SF4">
    <property type="entry name" value="ER MEMBRANE PROTEIN COMPLEX SUBUNIT 7"/>
    <property type="match status" value="1"/>
</dbReference>
<proteinExistence type="predicted"/>
<accession>C1MQI9</accession>
<gene>
    <name evidence="9" type="ORF">MICPUCDRAFT_57308</name>
</gene>
<evidence type="ECO:0000313" key="9">
    <source>
        <dbReference type="EMBL" id="EEH57719.1"/>
    </source>
</evidence>
<dbReference type="GeneID" id="9683206"/>
<dbReference type="EMBL" id="GG663738">
    <property type="protein sequence ID" value="EEH57719.1"/>
    <property type="molecule type" value="Genomic_DNA"/>
</dbReference>
<keyword evidence="10" id="KW-1185">Reference proteome</keyword>